<keyword evidence="7" id="KW-0007">Acetylation</keyword>
<comment type="function">
    <text evidence="13">Component of the intraflagellar transport (IFT) complex B: together with IFT74, forms a tubulin-binding module that specifically mediates transport of tubulin within the cilium. Binds tubulin via its CH (calponin-homology)-like region. Required for ciliogenesis. Required for proper regulation of SHH signaling. Plays an important role during spermatogenesis by modulating the assembly and elongation of the sperm flagella.</text>
</comment>
<comment type="similarity">
    <text evidence="12">Belongs to the IFT81 family.</text>
</comment>
<evidence type="ECO:0000256" key="15">
    <source>
        <dbReference type="ARBA" id="ARBA00079903"/>
    </source>
</evidence>
<evidence type="ECO:0000256" key="1">
    <source>
        <dbReference type="ARBA" id="ARBA00004120"/>
    </source>
</evidence>
<gene>
    <name evidence="19 20" type="primary">LOC106177642</name>
</gene>
<keyword evidence="5" id="KW-0970">Cilium biogenesis/degradation</keyword>
<dbReference type="GO" id="GO:0036064">
    <property type="term" value="C:ciliary basal body"/>
    <property type="evidence" value="ECO:0007669"/>
    <property type="project" value="TreeGrafter"/>
</dbReference>
<keyword evidence="3" id="KW-0597">Phosphoprotein</keyword>
<dbReference type="RefSeq" id="XP_013415932.1">
    <property type="nucleotide sequence ID" value="XM_013560478.1"/>
</dbReference>
<dbReference type="Pfam" id="PF18383">
    <property type="entry name" value="IFT81_CH"/>
    <property type="match status" value="1"/>
</dbReference>
<feature type="coiled-coil region" evidence="16">
    <location>
        <begin position="136"/>
        <end position="201"/>
    </location>
</feature>
<dbReference type="OrthoDB" id="276029at2759"/>
<evidence type="ECO:0000313" key="20">
    <source>
        <dbReference type="RefSeq" id="XP_013415932.1"/>
    </source>
</evidence>
<evidence type="ECO:0000256" key="7">
    <source>
        <dbReference type="ARBA" id="ARBA00022990"/>
    </source>
</evidence>
<dbReference type="PANTHER" id="PTHR15614:SF2">
    <property type="entry name" value="INTRAFLAGELLAR TRANSPORT PROTEIN 81 HOMOLOG"/>
    <property type="match status" value="1"/>
</dbReference>
<sequence length="684" mass="80046">MSEQLKFIVQELNKEPFNKNYNLISFDSLAPESLLQTLNDVLADIDPKNKIDIREESADQTTVRLMETLRILKYRPPTDSSNVSAFRQGLVQGNKPVVYPILEWLLQNKSDLKKRAYLARYLVKLSIPPEFMDEQMSELYQQYEMYIEEFKELHKQMEQLKNSGFSTQEIRKDIANMEEEKEQLNRRVERLKRKVESQPNTGPMLAIARNLRLERDKEQKIAQQKLDQKNALLHTQQRHQRLQQQLKDLQQASMGATPEGLLERLEEETRVNAYMVREKLPKEIAMKRKVTQDLQKVVLEPAMGQAELDELNGKIRDMNTEINQLIEKRMRSNDPIDDKLALFRQQAAIITRKKEVAAENLRDARDELARTEQELREKRDILKEHDGEEVLKGDEFKRYVNKLRGKSTVYKKKRQELAEIRAEHGVLSRTEEILKTRDNAIIQQLSAVEAKKGVSGYRDTQEELEKVSSVKSEMDDVKGRTLEDISEMVTKLVTKISEKKSALAPVIKELRPLRQQCQEITQEHEEKKHIYDTTAAGLESNRSKLEQEVRGYREEVTAEESRYHYLHCMKQILENQHQKIADEMKSYTSSDPQERKKAFREIYTKKIQEQENLGKGLREKQKYVRESHGPNMRQMKMWKDVRRLLEMKHSCWDQVKVNEGMSGNVSTYGQDGGGAPQDTNVFTL</sequence>
<evidence type="ECO:0000256" key="14">
    <source>
        <dbReference type="ARBA" id="ARBA00073058"/>
    </source>
</evidence>
<dbReference type="InterPro" id="IPR041146">
    <property type="entry name" value="IFT81_CH"/>
</dbReference>
<name>A0A1S3K063_LINAN</name>
<protein>
    <recommendedName>
        <fullName evidence="14">Intraflagellar transport protein 81 homolog</fullName>
    </recommendedName>
    <alternativeName>
        <fullName evidence="15">Carnitine deficiency-associated protein expressed in ventricle 1</fullName>
    </alternativeName>
</protein>
<evidence type="ECO:0000313" key="18">
    <source>
        <dbReference type="Proteomes" id="UP000085678"/>
    </source>
</evidence>
<evidence type="ECO:0000313" key="19">
    <source>
        <dbReference type="RefSeq" id="XP_013415931.1"/>
    </source>
</evidence>
<dbReference type="RefSeq" id="XP_013415931.1">
    <property type="nucleotide sequence ID" value="XM_013560477.1"/>
</dbReference>
<dbReference type="AlphaFoldDB" id="A0A1S3K063"/>
<dbReference type="OMA" id="WILTHME"/>
<keyword evidence="4" id="KW-0221">Differentiation</keyword>
<evidence type="ECO:0000256" key="8">
    <source>
        <dbReference type="ARBA" id="ARBA00023054"/>
    </source>
</evidence>
<keyword evidence="10" id="KW-0206">Cytoskeleton</keyword>
<dbReference type="GO" id="GO:0030154">
    <property type="term" value="P:cell differentiation"/>
    <property type="evidence" value="ECO:0007669"/>
    <property type="project" value="UniProtKB-KW"/>
</dbReference>
<proteinExistence type="inferred from homology"/>
<feature type="coiled-coil region" evidence="16">
    <location>
        <begin position="535"/>
        <end position="562"/>
    </location>
</feature>
<evidence type="ECO:0000256" key="9">
    <source>
        <dbReference type="ARBA" id="ARBA00023069"/>
    </source>
</evidence>
<dbReference type="GO" id="GO:0042073">
    <property type="term" value="P:intraciliary transport"/>
    <property type="evidence" value="ECO:0007669"/>
    <property type="project" value="InterPro"/>
</dbReference>
<feature type="coiled-coil region" evidence="16">
    <location>
        <begin position="308"/>
        <end position="388"/>
    </location>
</feature>
<dbReference type="PANTHER" id="PTHR15614">
    <property type="entry name" value="INTRAFLAGELLAR TRANSPORT PROTEIN 81 HOMOLOG"/>
    <property type="match status" value="1"/>
</dbReference>
<evidence type="ECO:0000256" key="3">
    <source>
        <dbReference type="ARBA" id="ARBA00022553"/>
    </source>
</evidence>
<evidence type="ECO:0000256" key="11">
    <source>
        <dbReference type="ARBA" id="ARBA00023273"/>
    </source>
</evidence>
<evidence type="ECO:0000256" key="5">
    <source>
        <dbReference type="ARBA" id="ARBA00022794"/>
    </source>
</evidence>
<feature type="domain" description="IFT81 calponin homology" evidence="17">
    <location>
        <begin position="3"/>
        <end position="125"/>
    </location>
</feature>
<keyword evidence="6" id="KW-0744">Spermatogenesis</keyword>
<keyword evidence="9" id="KW-0969">Cilium</keyword>
<comment type="subcellular location">
    <subcellularLocation>
        <location evidence="1">Cytoplasm</location>
        <location evidence="1">Cytoskeleton</location>
        <location evidence="1">Cilium basal body</location>
    </subcellularLocation>
</comment>
<keyword evidence="2" id="KW-0963">Cytoplasm</keyword>
<evidence type="ECO:0000256" key="6">
    <source>
        <dbReference type="ARBA" id="ARBA00022871"/>
    </source>
</evidence>
<dbReference type="GO" id="GO:0015631">
    <property type="term" value="F:tubulin binding"/>
    <property type="evidence" value="ECO:0007669"/>
    <property type="project" value="InterPro"/>
</dbReference>
<keyword evidence="18" id="KW-1185">Reference proteome</keyword>
<dbReference type="GeneID" id="106177642"/>
<dbReference type="FunFam" id="1.10.418.70:FF:000001">
    <property type="entry name" value="Intraflagellar transport protein 81 homolog"/>
    <property type="match status" value="1"/>
</dbReference>
<evidence type="ECO:0000256" key="16">
    <source>
        <dbReference type="SAM" id="Coils"/>
    </source>
</evidence>
<evidence type="ECO:0000256" key="2">
    <source>
        <dbReference type="ARBA" id="ARBA00022490"/>
    </source>
</evidence>
<evidence type="ECO:0000259" key="17">
    <source>
        <dbReference type="Pfam" id="PF18383"/>
    </source>
</evidence>
<evidence type="ECO:0000256" key="4">
    <source>
        <dbReference type="ARBA" id="ARBA00022782"/>
    </source>
</evidence>
<evidence type="ECO:0000256" key="13">
    <source>
        <dbReference type="ARBA" id="ARBA00055755"/>
    </source>
</evidence>
<keyword evidence="8 16" id="KW-0175">Coiled coil</keyword>
<dbReference type="InterPro" id="IPR043016">
    <property type="entry name" value="IFT81_N_sf"/>
</dbReference>
<dbReference type="KEGG" id="lak:106177642"/>
<dbReference type="Gene3D" id="1.10.418.70">
    <property type="entry name" value="Intraflagellar transport protein 81, N-terminal domain"/>
    <property type="match status" value="1"/>
</dbReference>
<evidence type="ECO:0000256" key="10">
    <source>
        <dbReference type="ARBA" id="ARBA00023212"/>
    </source>
</evidence>
<reference evidence="19 20" key="1">
    <citation type="submission" date="2025-04" db="UniProtKB">
        <authorList>
            <consortium name="RefSeq"/>
        </authorList>
    </citation>
    <scope>IDENTIFICATION</scope>
    <source>
        <tissue evidence="19 20">Gonads</tissue>
    </source>
</reference>
<dbReference type="STRING" id="7574.A0A1S3K063"/>
<accession>A0A1S3K063</accession>
<keyword evidence="11" id="KW-0966">Cell projection</keyword>
<evidence type="ECO:0000256" key="12">
    <source>
        <dbReference type="ARBA" id="ARBA00043983"/>
    </source>
</evidence>
<dbReference type="GO" id="GO:0030992">
    <property type="term" value="C:intraciliary transport particle B"/>
    <property type="evidence" value="ECO:0007669"/>
    <property type="project" value="InterPro"/>
</dbReference>
<dbReference type="GO" id="GO:0060271">
    <property type="term" value="P:cilium assembly"/>
    <property type="evidence" value="ECO:0007669"/>
    <property type="project" value="InterPro"/>
</dbReference>
<dbReference type="InterPro" id="IPR029600">
    <property type="entry name" value="IFT81"/>
</dbReference>
<dbReference type="GO" id="GO:0007283">
    <property type="term" value="P:spermatogenesis"/>
    <property type="evidence" value="ECO:0007669"/>
    <property type="project" value="UniProtKB-KW"/>
</dbReference>
<organism evidence="18 20">
    <name type="scientific">Lingula anatina</name>
    <name type="common">Brachiopod</name>
    <name type="synonym">Lingula unguis</name>
    <dbReference type="NCBI Taxonomy" id="7574"/>
    <lineage>
        <taxon>Eukaryota</taxon>
        <taxon>Metazoa</taxon>
        <taxon>Spiralia</taxon>
        <taxon>Lophotrochozoa</taxon>
        <taxon>Brachiopoda</taxon>
        <taxon>Linguliformea</taxon>
        <taxon>Lingulata</taxon>
        <taxon>Lingulida</taxon>
        <taxon>Linguloidea</taxon>
        <taxon>Lingulidae</taxon>
        <taxon>Lingula</taxon>
    </lineage>
</organism>
<dbReference type="Proteomes" id="UP000085678">
    <property type="component" value="Unplaced"/>
</dbReference>